<name>A0A7M2X1R9_9BACT</name>
<evidence type="ECO:0000313" key="3">
    <source>
        <dbReference type="Proteomes" id="UP000593765"/>
    </source>
</evidence>
<dbReference type="SUPFAM" id="SSF74853">
    <property type="entry name" value="Lamin A/C globular tail domain"/>
    <property type="match status" value="1"/>
</dbReference>
<reference evidence="2 3" key="1">
    <citation type="submission" date="2020-10" db="EMBL/GenBank/DDBJ databases">
        <title>Wide distribution of Phycisphaera-like planctomycetes from WD2101 soil group in peatlands and genome analysis of the first cultivated representative.</title>
        <authorList>
            <person name="Dedysh S.N."/>
            <person name="Beletsky A.V."/>
            <person name="Ivanova A."/>
            <person name="Kulichevskaya I.S."/>
            <person name="Suzina N.E."/>
            <person name="Philippov D.A."/>
            <person name="Rakitin A.L."/>
            <person name="Mardanov A.V."/>
            <person name="Ravin N.V."/>
        </authorList>
    </citation>
    <scope>NUCLEOTIDE SEQUENCE [LARGE SCALE GENOMIC DNA]</scope>
    <source>
        <strain evidence="2 3">M1803</strain>
    </source>
</reference>
<keyword evidence="3" id="KW-1185">Reference proteome</keyword>
<dbReference type="RefSeq" id="WP_206295012.1">
    <property type="nucleotide sequence ID" value="NZ_CP063458.1"/>
</dbReference>
<evidence type="ECO:0000259" key="1">
    <source>
        <dbReference type="PROSITE" id="PS51841"/>
    </source>
</evidence>
<gene>
    <name evidence="2" type="ORF">IPV69_10220</name>
</gene>
<dbReference type="PROSITE" id="PS51841">
    <property type="entry name" value="LTD"/>
    <property type="match status" value="1"/>
</dbReference>
<sequence>MKVGWKGTRIWSNQVSPTDPVRPFVWFVPLSLTVTEFNWGSMIASGIVRLIRSLSAQRWCAISACIAASGFFSPVAPAAVVINEIYGGGGLAGSPLRNDYVEIVNNGATAFILDNYRLEGAGAALTDWDGITFPAGTSLAPGEVLLVQFGSSGSIGTLLTGTFGTPASKNISATAGKVRLHDGTVGLTAAADAAGILDFVGYATTANQFEVTRAPAGSNQLSISRKVDGVDSNNNGNDFTTTLSRSPGAANVPEPGVLGLAGLLAGLRALARPSRRNSSK</sequence>
<dbReference type="EMBL" id="CP063458">
    <property type="protein sequence ID" value="QOV91706.1"/>
    <property type="molecule type" value="Genomic_DNA"/>
</dbReference>
<dbReference type="KEGG" id="hbs:IPV69_10220"/>
<dbReference type="InterPro" id="IPR001322">
    <property type="entry name" value="Lamin_tail_dom"/>
</dbReference>
<proteinExistence type="predicted"/>
<organism evidence="2 3">
    <name type="scientific">Humisphaera borealis</name>
    <dbReference type="NCBI Taxonomy" id="2807512"/>
    <lineage>
        <taxon>Bacteria</taxon>
        <taxon>Pseudomonadati</taxon>
        <taxon>Planctomycetota</taxon>
        <taxon>Phycisphaerae</taxon>
        <taxon>Tepidisphaerales</taxon>
        <taxon>Tepidisphaeraceae</taxon>
        <taxon>Humisphaera</taxon>
    </lineage>
</organism>
<evidence type="ECO:0000313" key="2">
    <source>
        <dbReference type="EMBL" id="QOV91706.1"/>
    </source>
</evidence>
<accession>A0A7M2X1R9</accession>
<protein>
    <submittedName>
        <fullName evidence="2">Lamin tail domain-containing protein</fullName>
    </submittedName>
</protein>
<dbReference type="AlphaFoldDB" id="A0A7M2X1R9"/>
<dbReference type="Pfam" id="PF00932">
    <property type="entry name" value="LTD"/>
    <property type="match status" value="1"/>
</dbReference>
<dbReference type="InterPro" id="IPR036415">
    <property type="entry name" value="Lamin_tail_dom_sf"/>
</dbReference>
<dbReference type="Proteomes" id="UP000593765">
    <property type="component" value="Chromosome"/>
</dbReference>
<feature type="domain" description="LTD" evidence="1">
    <location>
        <begin position="71"/>
        <end position="204"/>
    </location>
</feature>